<evidence type="ECO:0000313" key="2">
    <source>
        <dbReference type="Proteomes" id="UP000683520"/>
    </source>
</evidence>
<dbReference type="RefSeq" id="WP_092101644.1">
    <property type="nucleotide sequence ID" value="NZ_CP047198.1"/>
</dbReference>
<protein>
    <recommendedName>
        <fullName evidence="3">Type III restriction enzyme</fullName>
    </recommendedName>
</protein>
<gene>
    <name evidence="1" type="ORF">I6L55_07945</name>
</gene>
<sequence length="239" mass="27639">MFQSDNRDLTAVDLVEGLSNVFESVARYLETVQVAYRGTTEFYPRRLSEVLRDKKLQISEVIEGGFGDSQTRDQSKDHYVDLDRAEWYVFNDNFGTSEEKAFVKYFASVVEDLKQDYDEVYLIRNERLAPLAIYSFETGERFEPDFLLLLRKDGDVVSQQQIYIEPKGEHLLETDQWKEDFLLSLDANAIPHKVYVDNTDYRIIGLPFFNEENGMSEFSTAFSSAVDPNRSSQIPEVGD</sequence>
<evidence type="ECO:0008006" key="3">
    <source>
        <dbReference type="Google" id="ProtNLM"/>
    </source>
</evidence>
<evidence type="ECO:0000313" key="1">
    <source>
        <dbReference type="EMBL" id="QXB17832.1"/>
    </source>
</evidence>
<keyword evidence="2" id="KW-1185">Reference proteome</keyword>
<dbReference type="GeneID" id="92750110"/>
<proteinExistence type="predicted"/>
<dbReference type="EMBL" id="CP077302">
    <property type="protein sequence ID" value="QXB17832.1"/>
    <property type="molecule type" value="Genomic_DNA"/>
</dbReference>
<accession>A0ABX8KTN6</accession>
<dbReference type="Proteomes" id="UP000683520">
    <property type="component" value="Chromosome"/>
</dbReference>
<reference evidence="1 2" key="1">
    <citation type="submission" date="2021-06" db="EMBL/GenBank/DDBJ databases">
        <title>FDA dAtabase for Regulatory Grade micrObial Sequences (FDA-ARGOS): Supporting development and validation of Infectious Disease Dx tests.</title>
        <authorList>
            <person name="Sproer C."/>
            <person name="Gronow S."/>
            <person name="Severitt S."/>
            <person name="Schroder I."/>
            <person name="Tallon L."/>
            <person name="Sadzewicz L."/>
            <person name="Zhao X."/>
            <person name="Boylan J."/>
            <person name="Ott S."/>
            <person name="Bowen H."/>
            <person name="Vavikolanu K."/>
            <person name="Mehta A."/>
            <person name="Aluvathingal J."/>
            <person name="Nadendla S."/>
            <person name="Lowell S."/>
            <person name="Myers T."/>
            <person name="Yan Y."/>
        </authorList>
    </citation>
    <scope>NUCLEOTIDE SEQUENCE [LARGE SCALE GENOMIC DNA]</scope>
    <source>
        <strain evidence="1 2">FDAARGOS 1425</strain>
    </source>
</reference>
<organism evidence="1 2">
    <name type="scientific">Corynebacterium coyleae</name>
    <dbReference type="NCBI Taxonomy" id="53374"/>
    <lineage>
        <taxon>Bacteria</taxon>
        <taxon>Bacillati</taxon>
        <taxon>Actinomycetota</taxon>
        <taxon>Actinomycetes</taxon>
        <taxon>Mycobacteriales</taxon>
        <taxon>Corynebacteriaceae</taxon>
        <taxon>Corynebacterium</taxon>
    </lineage>
</organism>
<name>A0ABX8KTN6_9CORY</name>